<keyword evidence="7" id="KW-1185">Reference proteome</keyword>
<dbReference type="GO" id="GO:0003779">
    <property type="term" value="F:actin binding"/>
    <property type="evidence" value="ECO:0007669"/>
    <property type="project" value="UniProtKB-KW"/>
</dbReference>
<proteinExistence type="inferred from homology"/>
<dbReference type="Gene3D" id="6.10.150.10">
    <property type="match status" value="1"/>
</dbReference>
<gene>
    <name evidence="6" type="ORF">PhCBS80983_g00617</name>
</gene>
<dbReference type="EMBL" id="QEAQ01000004">
    <property type="protein sequence ID" value="TPX62061.1"/>
    <property type="molecule type" value="Genomic_DNA"/>
</dbReference>
<dbReference type="InterPro" id="IPR004018">
    <property type="entry name" value="RPEL_repeat"/>
</dbReference>
<evidence type="ECO:0008006" key="8">
    <source>
        <dbReference type="Google" id="ProtNLM"/>
    </source>
</evidence>
<dbReference type="PANTHER" id="PTHR12751">
    <property type="entry name" value="PHOSPHATASE AND ACTIN REGULATOR PHACTR"/>
    <property type="match status" value="1"/>
</dbReference>
<comment type="similarity">
    <text evidence="1">Belongs to the phosphatase and actin regulator family.</text>
</comment>
<dbReference type="PANTHER" id="PTHR12751:SF18">
    <property type="entry name" value="PHOSPHATASE AND ACTIN REGULATOR 1"/>
    <property type="match status" value="1"/>
</dbReference>
<dbReference type="AlphaFoldDB" id="A0A507EDY1"/>
<dbReference type="PROSITE" id="PS51073">
    <property type="entry name" value="RPEL"/>
    <property type="match status" value="2"/>
</dbReference>
<organism evidence="6 7">
    <name type="scientific">Powellomyces hirtus</name>
    <dbReference type="NCBI Taxonomy" id="109895"/>
    <lineage>
        <taxon>Eukaryota</taxon>
        <taxon>Fungi</taxon>
        <taxon>Fungi incertae sedis</taxon>
        <taxon>Chytridiomycota</taxon>
        <taxon>Chytridiomycota incertae sedis</taxon>
        <taxon>Chytridiomycetes</taxon>
        <taxon>Spizellomycetales</taxon>
        <taxon>Powellomycetaceae</taxon>
        <taxon>Powellomyces</taxon>
    </lineage>
</organism>
<feature type="region of interest" description="Disordered" evidence="5">
    <location>
        <begin position="1"/>
        <end position="25"/>
    </location>
</feature>
<keyword evidence="2" id="KW-0677">Repeat</keyword>
<evidence type="ECO:0000256" key="2">
    <source>
        <dbReference type="ARBA" id="ARBA00022737"/>
    </source>
</evidence>
<dbReference type="Pfam" id="PF02755">
    <property type="entry name" value="RPEL"/>
    <property type="match status" value="1"/>
</dbReference>
<sequence>MSTLAVDPSAASGGGNSNVDLQGKGFGKMVSDLGKKLSRRQGPEELVQRNILREDEAQPTVSNSLIQQKMALEAEKTKDALNRKLGNRPDKVDLKLRNILRVESNDSLDDQELAPMPLNHGSTPVGPLDLQKPLNFQERKEAVRSILKKRPEKEQLEELNILKNTSIDPSLAAAQERLRKSQLVDVLDSRLRDRPDVDQLCERRILNFAETVEVLPTFRKSEYNRKPDGNATFRKLTPQMKVQIREELNTFKKHEMPVHEQSKPPSLISLLYHNPHLLLSNQNMFYFSI</sequence>
<feature type="repeat" description="RPEL" evidence="4">
    <location>
        <begin position="31"/>
        <end position="56"/>
    </location>
</feature>
<dbReference type="Proteomes" id="UP000318582">
    <property type="component" value="Unassembled WGS sequence"/>
</dbReference>
<evidence type="ECO:0000256" key="4">
    <source>
        <dbReference type="PROSITE-ProRule" id="PRU00401"/>
    </source>
</evidence>
<accession>A0A507EDY1</accession>
<evidence type="ECO:0000313" key="6">
    <source>
        <dbReference type="EMBL" id="TPX62061.1"/>
    </source>
</evidence>
<dbReference type="GO" id="GO:0030036">
    <property type="term" value="P:actin cytoskeleton organization"/>
    <property type="evidence" value="ECO:0007669"/>
    <property type="project" value="TreeGrafter"/>
</dbReference>
<comment type="caution">
    <text evidence="6">The sequence shown here is derived from an EMBL/GenBank/DDBJ whole genome shotgun (WGS) entry which is preliminary data.</text>
</comment>
<dbReference type="Gene3D" id="6.10.140.2040">
    <property type="match status" value="1"/>
</dbReference>
<protein>
    <recommendedName>
        <fullName evidence="8">RPEL repeat protein</fullName>
    </recommendedName>
</protein>
<evidence type="ECO:0000256" key="5">
    <source>
        <dbReference type="SAM" id="MobiDB-lite"/>
    </source>
</evidence>
<dbReference type="STRING" id="109895.A0A507EDY1"/>
<evidence type="ECO:0000256" key="3">
    <source>
        <dbReference type="ARBA" id="ARBA00023203"/>
    </source>
</evidence>
<evidence type="ECO:0000313" key="7">
    <source>
        <dbReference type="Proteomes" id="UP000318582"/>
    </source>
</evidence>
<keyword evidence="3" id="KW-0009">Actin-binding</keyword>
<feature type="repeat" description="RPEL" evidence="4">
    <location>
        <begin position="79"/>
        <end position="104"/>
    </location>
</feature>
<dbReference type="SMART" id="SM00707">
    <property type="entry name" value="RPEL"/>
    <property type="match status" value="4"/>
</dbReference>
<evidence type="ECO:0000256" key="1">
    <source>
        <dbReference type="ARBA" id="ARBA00009795"/>
    </source>
</evidence>
<reference evidence="6 7" key="1">
    <citation type="journal article" date="2019" name="Sci. Rep.">
        <title>Comparative genomics of chytrid fungi reveal insights into the obligate biotrophic and pathogenic lifestyle of Synchytrium endobioticum.</title>
        <authorList>
            <person name="van de Vossenberg B.T.L.H."/>
            <person name="Warris S."/>
            <person name="Nguyen H.D.T."/>
            <person name="van Gent-Pelzer M.P.E."/>
            <person name="Joly D.L."/>
            <person name="van de Geest H.C."/>
            <person name="Bonants P.J.M."/>
            <person name="Smith D.S."/>
            <person name="Levesque C.A."/>
            <person name="van der Lee T.A.J."/>
        </authorList>
    </citation>
    <scope>NUCLEOTIDE SEQUENCE [LARGE SCALE GENOMIC DNA]</scope>
    <source>
        <strain evidence="6 7">CBS 809.83</strain>
    </source>
</reference>
<name>A0A507EDY1_9FUNG</name>